<accession>A0A2L2XYJ6</accession>
<evidence type="ECO:0000259" key="10">
    <source>
        <dbReference type="Pfam" id="PF07885"/>
    </source>
</evidence>
<keyword evidence="6 9" id="KW-0472">Membrane</keyword>
<dbReference type="GeneID" id="107443782"/>
<evidence type="ECO:0000256" key="3">
    <source>
        <dbReference type="ARBA" id="ARBA00022692"/>
    </source>
</evidence>
<dbReference type="PANTHER" id="PTHR11003">
    <property type="entry name" value="POTASSIUM CHANNEL, SUBFAMILY K"/>
    <property type="match status" value="1"/>
</dbReference>
<dbReference type="OMA" id="TVVMFMM"/>
<evidence type="ECO:0000256" key="7">
    <source>
        <dbReference type="ARBA" id="ARBA00023303"/>
    </source>
</evidence>
<feature type="transmembrane region" description="Helical" evidence="9">
    <location>
        <begin position="134"/>
        <end position="160"/>
    </location>
</feature>
<dbReference type="AlphaFoldDB" id="A0A2L2XYJ6"/>
<dbReference type="Pfam" id="PF07885">
    <property type="entry name" value="Ion_trans_2"/>
    <property type="match status" value="2"/>
</dbReference>
<keyword evidence="5 8" id="KW-0406">Ion transport</keyword>
<dbReference type="GO" id="GO:0030322">
    <property type="term" value="P:stabilization of membrane potential"/>
    <property type="evidence" value="ECO:0007669"/>
    <property type="project" value="TreeGrafter"/>
</dbReference>
<feature type="transmembrane region" description="Helical" evidence="9">
    <location>
        <begin position="25"/>
        <end position="45"/>
    </location>
</feature>
<name>A0A2L2XYJ6_PARTP</name>
<keyword evidence="3 8" id="KW-0812">Transmembrane</keyword>
<feature type="transmembrane region" description="Helical" evidence="9">
    <location>
        <begin position="181"/>
        <end position="203"/>
    </location>
</feature>
<evidence type="ECO:0000256" key="8">
    <source>
        <dbReference type="RuleBase" id="RU003857"/>
    </source>
</evidence>
<comment type="subcellular location">
    <subcellularLocation>
        <location evidence="1">Membrane</location>
        <topology evidence="1">Multi-pass membrane protein</topology>
    </subcellularLocation>
</comment>
<keyword evidence="4 9" id="KW-1133">Transmembrane helix</keyword>
<dbReference type="OrthoDB" id="297496at2759"/>
<dbReference type="GO" id="GO:0022841">
    <property type="term" value="F:potassium ion leak channel activity"/>
    <property type="evidence" value="ECO:0007669"/>
    <property type="project" value="TreeGrafter"/>
</dbReference>
<feature type="transmembrane region" description="Helical" evidence="9">
    <location>
        <begin position="244"/>
        <end position="263"/>
    </location>
</feature>
<dbReference type="Gene3D" id="1.10.287.70">
    <property type="match status" value="1"/>
</dbReference>
<dbReference type="KEGG" id="ptep:107443782"/>
<dbReference type="PANTHER" id="PTHR11003:SF249">
    <property type="entry name" value="TWO PORE POTASSIUM CHANNEL PROTEIN SUP-9"/>
    <property type="match status" value="1"/>
</dbReference>
<evidence type="ECO:0000256" key="9">
    <source>
        <dbReference type="SAM" id="Phobius"/>
    </source>
</evidence>
<sequence>MALLVIFTCFTTFQRDLIRKNRDGLILFLVTLVFAAYLSMGGAIFKIIEGPQEDNVAALKILGNLKTRYPSITDEAINDLFHQLSATGIKGLPDGNQKPKWTFGNAFLYSITLLTTIGYGHLSPLTAVGKIVTMVYTAVGIPVTLCVMSLYVCRLMSIAASYKASLFRKLKGPLTPVQINFIHISTIMTLILFGCFLIPAVIFDALEDSWNFLDSLYYCFISLTTVGLGDYVPGQDTQSELYRIGSGIYILFGVIVMMFMLALSSDFYKHCYEEVTLPVTIHHTEEVSIHKSKLPSYGAVGLLQSVNEEYLRAIPEEQQRLLQP</sequence>
<feature type="domain" description="Potassium channel" evidence="10">
    <location>
        <begin position="194"/>
        <end position="267"/>
    </location>
</feature>
<reference evidence="11" key="1">
    <citation type="journal article" date="2016" name="Mol. Ecol. Resour.">
        <title>Evaluation of the impact of RNA preservation methods of spiders for de novo transcriptome assembly.</title>
        <authorList>
            <person name="Kono N."/>
            <person name="Nakamura H."/>
            <person name="Ito Y."/>
            <person name="Tomita M."/>
            <person name="Arakawa K."/>
        </authorList>
    </citation>
    <scope>NUCLEOTIDE SEQUENCE</scope>
    <source>
        <tissue evidence="11">Whole body</tissue>
    </source>
</reference>
<evidence type="ECO:0000256" key="1">
    <source>
        <dbReference type="ARBA" id="ARBA00004141"/>
    </source>
</evidence>
<dbReference type="EMBL" id="IAAA01002301">
    <property type="protein sequence ID" value="LAA00769.1"/>
    <property type="molecule type" value="mRNA"/>
</dbReference>
<proteinExistence type="evidence at transcript level"/>
<evidence type="ECO:0000256" key="2">
    <source>
        <dbReference type="ARBA" id="ARBA00022448"/>
    </source>
</evidence>
<evidence type="ECO:0000256" key="4">
    <source>
        <dbReference type="ARBA" id="ARBA00022989"/>
    </source>
</evidence>
<dbReference type="SUPFAM" id="SSF81324">
    <property type="entry name" value="Voltage-gated potassium channels"/>
    <property type="match status" value="2"/>
</dbReference>
<feature type="transmembrane region" description="Helical" evidence="9">
    <location>
        <begin position="106"/>
        <end position="122"/>
    </location>
</feature>
<dbReference type="GO" id="GO:0015271">
    <property type="term" value="F:outward rectifier potassium channel activity"/>
    <property type="evidence" value="ECO:0007669"/>
    <property type="project" value="TreeGrafter"/>
</dbReference>
<keyword evidence="7 8" id="KW-0407">Ion channel</keyword>
<dbReference type="PRINTS" id="PR01333">
    <property type="entry name" value="2POREKCHANEL"/>
</dbReference>
<dbReference type="InterPro" id="IPR003280">
    <property type="entry name" value="2pore_dom_K_chnl"/>
</dbReference>
<dbReference type="InterPro" id="IPR013099">
    <property type="entry name" value="K_chnl_dom"/>
</dbReference>
<evidence type="ECO:0000256" key="5">
    <source>
        <dbReference type="ARBA" id="ARBA00023065"/>
    </source>
</evidence>
<evidence type="ECO:0000256" key="6">
    <source>
        <dbReference type="ARBA" id="ARBA00023136"/>
    </source>
</evidence>
<evidence type="ECO:0000313" key="11">
    <source>
        <dbReference type="EMBL" id="LAA00767.1"/>
    </source>
</evidence>
<keyword evidence="2 8" id="KW-0813">Transport</keyword>
<dbReference type="RefSeq" id="XP_042899414.1">
    <property type="nucleotide sequence ID" value="XM_043043480.2"/>
</dbReference>
<protein>
    <submittedName>
        <fullName evidence="11">Potassium channel subfamily K member 6</fullName>
    </submittedName>
</protein>
<comment type="similarity">
    <text evidence="8">Belongs to the two pore domain potassium channel (TC 1.A.1.8) family.</text>
</comment>
<organism evidence="11">
    <name type="scientific">Parasteatoda tepidariorum</name>
    <name type="common">Common house spider</name>
    <name type="synonym">Achaearanea tepidariorum</name>
    <dbReference type="NCBI Taxonomy" id="114398"/>
    <lineage>
        <taxon>Eukaryota</taxon>
        <taxon>Metazoa</taxon>
        <taxon>Ecdysozoa</taxon>
        <taxon>Arthropoda</taxon>
        <taxon>Chelicerata</taxon>
        <taxon>Arachnida</taxon>
        <taxon>Araneae</taxon>
        <taxon>Araneomorphae</taxon>
        <taxon>Entelegynae</taxon>
        <taxon>Araneoidea</taxon>
        <taxon>Theridiidae</taxon>
        <taxon>Parasteatoda</taxon>
    </lineage>
</organism>
<feature type="domain" description="Potassium channel" evidence="10">
    <location>
        <begin position="97"/>
        <end position="151"/>
    </location>
</feature>
<dbReference type="GO" id="GO:0005886">
    <property type="term" value="C:plasma membrane"/>
    <property type="evidence" value="ECO:0007669"/>
    <property type="project" value="TreeGrafter"/>
</dbReference>
<dbReference type="EMBL" id="IAAA01002300">
    <property type="protein sequence ID" value="LAA00767.1"/>
    <property type="molecule type" value="mRNA"/>
</dbReference>
<feature type="transmembrane region" description="Helical" evidence="9">
    <location>
        <begin position="215"/>
        <end position="232"/>
    </location>
</feature>